<sequence length="196" mass="22429">MEFEYVSWSKAVTLCYRLAEKILDSGYEPDTIVAVLRGGVVPALIISDYLGVEEFYAVRAVHWGIGSRKLSKPVIKQLPKGLRNRKLLIVDEVVDTGLTLQAIVDELVKQKPLEVKTAVLHVKPTAKYIPDYYAVKLSEWKWVFYPWSIMETLSSLKPRYGNWKKSIMDVMNKLEVQKLDVDVIVKSLVKRYGLVI</sequence>
<dbReference type="InterPro" id="IPR000836">
    <property type="entry name" value="PRTase_dom"/>
</dbReference>
<evidence type="ECO:0000259" key="3">
    <source>
        <dbReference type="Pfam" id="PF00156"/>
    </source>
</evidence>
<evidence type="ECO:0000256" key="1">
    <source>
        <dbReference type="ARBA" id="ARBA00022676"/>
    </source>
</evidence>
<name>A0A420ZAY5_UNCK3</name>
<evidence type="ECO:0000256" key="2">
    <source>
        <dbReference type="ARBA" id="ARBA00022679"/>
    </source>
</evidence>
<proteinExistence type="predicted"/>
<dbReference type="InterPro" id="IPR029057">
    <property type="entry name" value="PRTase-like"/>
</dbReference>
<dbReference type="PANTHER" id="PTHR43363">
    <property type="entry name" value="HYPOXANTHINE PHOSPHORIBOSYLTRANSFERASE"/>
    <property type="match status" value="1"/>
</dbReference>
<protein>
    <submittedName>
        <fullName evidence="4">Phosphoribosyltransferase</fullName>
    </submittedName>
</protein>
<dbReference type="GO" id="GO:0016757">
    <property type="term" value="F:glycosyltransferase activity"/>
    <property type="evidence" value="ECO:0007669"/>
    <property type="project" value="UniProtKB-KW"/>
</dbReference>
<dbReference type="SUPFAM" id="SSF53271">
    <property type="entry name" value="PRTase-like"/>
    <property type="match status" value="1"/>
</dbReference>
<gene>
    <name evidence="4" type="ORF">DRH29_05705</name>
</gene>
<keyword evidence="2 4" id="KW-0808">Transferase</keyword>
<dbReference type="EMBL" id="QMNG01000115">
    <property type="protein sequence ID" value="RLC35822.1"/>
    <property type="molecule type" value="Genomic_DNA"/>
</dbReference>
<dbReference type="Pfam" id="PF00156">
    <property type="entry name" value="Pribosyltran"/>
    <property type="match status" value="1"/>
</dbReference>
<dbReference type="AlphaFoldDB" id="A0A420ZAY5"/>
<reference evidence="4 5" key="1">
    <citation type="submission" date="2018-06" db="EMBL/GenBank/DDBJ databases">
        <title>Extensive metabolic versatility and redundancy in microbially diverse, dynamic hydrothermal sediments.</title>
        <authorList>
            <person name="Dombrowski N."/>
            <person name="Teske A."/>
            <person name="Baker B.J."/>
        </authorList>
    </citation>
    <scope>NUCLEOTIDE SEQUENCE [LARGE SCALE GENOMIC DNA]</scope>
    <source>
        <strain evidence="4">B79_G16</strain>
    </source>
</reference>
<dbReference type="Proteomes" id="UP000281261">
    <property type="component" value="Unassembled WGS sequence"/>
</dbReference>
<comment type="caution">
    <text evidence="4">The sequence shown here is derived from an EMBL/GenBank/DDBJ whole genome shotgun (WGS) entry which is preliminary data.</text>
</comment>
<evidence type="ECO:0000313" key="5">
    <source>
        <dbReference type="Proteomes" id="UP000281261"/>
    </source>
</evidence>
<feature type="domain" description="Phosphoribosyltransferase" evidence="3">
    <location>
        <begin position="7"/>
        <end position="143"/>
    </location>
</feature>
<dbReference type="PANTHER" id="PTHR43363:SF1">
    <property type="entry name" value="HYPOXANTHINE-GUANINE PHOSPHORIBOSYLTRANSFERASE"/>
    <property type="match status" value="1"/>
</dbReference>
<organism evidence="4 5">
    <name type="scientific">candidate division Kazan bacterium</name>
    <dbReference type="NCBI Taxonomy" id="2202143"/>
    <lineage>
        <taxon>Bacteria</taxon>
        <taxon>Bacteria division Kazan-3B-28</taxon>
    </lineage>
</organism>
<dbReference type="Gene3D" id="3.40.50.2020">
    <property type="match status" value="1"/>
</dbReference>
<accession>A0A420ZAY5</accession>
<keyword evidence="1 4" id="KW-0328">Glycosyltransferase</keyword>
<dbReference type="CDD" id="cd06223">
    <property type="entry name" value="PRTases_typeI"/>
    <property type="match status" value="1"/>
</dbReference>
<evidence type="ECO:0000313" key="4">
    <source>
        <dbReference type="EMBL" id="RLC35822.1"/>
    </source>
</evidence>